<dbReference type="EMBL" id="CP000300">
    <property type="protein sequence ID" value="ABE52604.1"/>
    <property type="molecule type" value="Genomic_DNA"/>
</dbReference>
<sequence length="422" mass="46962">MKNRITIASILMVLLIVGVVLTPLVSAESNKDTYISMDECFQTIEVTTSQKKNVEISDAIKKYDTVKIDAKAFKKQADKGSINIALAGDEFNVDLEPAVWVNRDLKAYCNDENGKVKEMKMDPIYQYTGHVAGDPNSIVCFTLDDDVVLGWIEINDEQYVIEQVGWIADKNTKEVTYIIYKDSDVVYSGPAPAEDDVEADAIGIEFIPEVVDESVSTRSTSIYVLAAYDTEFSNKYSSPGTEIYNMFSQTKTAFSEPYIGVNLVLDGYYYMNSLTSTDRIDLLDEFQDEASSQRDSQNSDLAFLYSGKDFDGSYIGRSTGYNSGNSDYAYAIGQMKSEVSYQATFSQRSILTAHELGHNFAATHDEGATWTEWFTSYYTTMVQFQSTRRLEFSTTDSSGHGDSSHNNAATIASTKSTIAGYQ</sequence>
<dbReference type="AlphaFoldDB" id="Q12VC2"/>
<dbReference type="InterPro" id="IPR024079">
    <property type="entry name" value="MetalloPept_cat_dom_sf"/>
</dbReference>
<reference evidence="2" key="1">
    <citation type="journal article" date="2009" name="ISME J.">
        <title>The genome sequence of the psychrophilic archaeon, Methanococcoides burtonii: the role of genome evolution in cold adaptation.</title>
        <authorList>
            <person name="Allen M.A."/>
            <person name="Lauro F.M."/>
            <person name="Williams T.J."/>
            <person name="Burg D."/>
            <person name="Siddiqui K.S."/>
            <person name="De Francisci D."/>
            <person name="Chong K.W."/>
            <person name="Pilak O."/>
            <person name="Chew H.H."/>
            <person name="De Maere M.Z."/>
            <person name="Ting L."/>
            <person name="Katrib M."/>
            <person name="Ng C."/>
            <person name="Sowers K.R."/>
            <person name="Galperin M.Y."/>
            <person name="Anderson I.J."/>
            <person name="Ivanova N."/>
            <person name="Dalin E."/>
            <person name="Martinez M."/>
            <person name="Lapidus A."/>
            <person name="Hauser L."/>
            <person name="Land M."/>
            <person name="Thomas T."/>
            <person name="Cavicchioli R."/>
        </authorList>
    </citation>
    <scope>NUCLEOTIDE SEQUENCE [LARGE SCALE GENOMIC DNA]</scope>
    <source>
        <strain evidence="2">DSM 6242 / NBRC 107633 / OCM 468 / ACE-M</strain>
    </source>
</reference>
<gene>
    <name evidence="1" type="ordered locus">Mbur_1712</name>
</gene>
<dbReference type="Gene3D" id="3.40.390.10">
    <property type="entry name" value="Collagenase (Catalytic Domain)"/>
    <property type="match status" value="1"/>
</dbReference>
<dbReference type="PANTHER" id="PTHR45702">
    <property type="entry name" value="ADAM10/ADAM17 METALLOPEPTIDASE FAMILY MEMBER"/>
    <property type="match status" value="1"/>
</dbReference>
<dbReference type="SUPFAM" id="SSF55486">
    <property type="entry name" value="Metalloproteases ('zincins'), catalytic domain"/>
    <property type="match status" value="1"/>
</dbReference>
<dbReference type="InterPro" id="IPR051489">
    <property type="entry name" value="ADAM_Metalloproteinase"/>
</dbReference>
<dbReference type="Proteomes" id="UP000001979">
    <property type="component" value="Chromosome"/>
</dbReference>
<name>Q12VC2_METBU</name>
<dbReference type="PANTHER" id="PTHR45702:SF2">
    <property type="entry name" value="KUZBANIAN, ISOFORM A"/>
    <property type="match status" value="1"/>
</dbReference>
<dbReference type="GO" id="GO:0004222">
    <property type="term" value="F:metalloendopeptidase activity"/>
    <property type="evidence" value="ECO:0007669"/>
    <property type="project" value="TreeGrafter"/>
</dbReference>
<dbReference type="OrthoDB" id="139897at2157"/>
<evidence type="ECO:0000313" key="2">
    <source>
        <dbReference type="Proteomes" id="UP000001979"/>
    </source>
</evidence>
<dbReference type="HOGENOM" id="CLU_047668_0_0_2"/>
<dbReference type="KEGG" id="mbu:Mbur_1712"/>
<dbReference type="GeneID" id="3997386"/>
<dbReference type="Pfam" id="PF13688">
    <property type="entry name" value="Reprolysin_5"/>
    <property type="match status" value="1"/>
</dbReference>
<organism evidence="1 2">
    <name type="scientific">Methanococcoides burtonii (strain DSM 6242 / NBRC 107633 / OCM 468 / ACE-M)</name>
    <dbReference type="NCBI Taxonomy" id="259564"/>
    <lineage>
        <taxon>Archaea</taxon>
        <taxon>Methanobacteriati</taxon>
        <taxon>Methanobacteriota</taxon>
        <taxon>Stenosarchaea group</taxon>
        <taxon>Methanomicrobia</taxon>
        <taxon>Methanosarcinales</taxon>
        <taxon>Methanosarcinaceae</taxon>
        <taxon>Methanococcoides</taxon>
    </lineage>
</organism>
<protein>
    <submittedName>
        <fullName evidence="1">Metallopeptidase</fullName>
    </submittedName>
</protein>
<keyword evidence="2" id="KW-1185">Reference proteome</keyword>
<dbReference type="RefSeq" id="WP_011499747.1">
    <property type="nucleotide sequence ID" value="NC_007955.1"/>
</dbReference>
<dbReference type="GO" id="GO:0005886">
    <property type="term" value="C:plasma membrane"/>
    <property type="evidence" value="ECO:0007669"/>
    <property type="project" value="TreeGrafter"/>
</dbReference>
<accession>Q12VC2</accession>
<dbReference type="GO" id="GO:0006509">
    <property type="term" value="P:membrane protein ectodomain proteolysis"/>
    <property type="evidence" value="ECO:0007669"/>
    <property type="project" value="TreeGrafter"/>
</dbReference>
<proteinExistence type="predicted"/>
<evidence type="ECO:0000313" key="1">
    <source>
        <dbReference type="EMBL" id="ABE52604.1"/>
    </source>
</evidence>